<proteinExistence type="predicted"/>
<dbReference type="AlphaFoldDB" id="A0AAV0M4I9"/>
<feature type="compositionally biased region" description="Basic and acidic residues" evidence="1">
    <location>
        <begin position="21"/>
        <end position="37"/>
    </location>
</feature>
<sequence>MDNNNNNSRSNGSSGGPVKTRRQDGTADTDRLSHLPETHYSSHPFISRHQSRRSDLCVVPECGGSRGSTSQHSIFVVIPLSSIRASKRDRERYISPLVRMIKYALCHNTQHLDITMGYLHTYRGKCYGFSELFGTILDWNLESLELCCVAIDRGFLSSDFRLLTTL</sequence>
<protein>
    <submittedName>
        <fullName evidence="2">Uncharacterized protein</fullName>
    </submittedName>
</protein>
<reference evidence="2" key="1">
    <citation type="submission" date="2022-08" db="EMBL/GenBank/DDBJ databases">
        <authorList>
            <person name="Gutierrez-Valencia J."/>
        </authorList>
    </citation>
    <scope>NUCLEOTIDE SEQUENCE</scope>
</reference>
<evidence type="ECO:0000313" key="3">
    <source>
        <dbReference type="Proteomes" id="UP001154282"/>
    </source>
</evidence>
<comment type="caution">
    <text evidence="2">The sequence shown here is derived from an EMBL/GenBank/DDBJ whole genome shotgun (WGS) entry which is preliminary data.</text>
</comment>
<accession>A0AAV0M4I9</accession>
<dbReference type="Proteomes" id="UP001154282">
    <property type="component" value="Unassembled WGS sequence"/>
</dbReference>
<organism evidence="2 3">
    <name type="scientific">Linum tenue</name>
    <dbReference type="NCBI Taxonomy" id="586396"/>
    <lineage>
        <taxon>Eukaryota</taxon>
        <taxon>Viridiplantae</taxon>
        <taxon>Streptophyta</taxon>
        <taxon>Embryophyta</taxon>
        <taxon>Tracheophyta</taxon>
        <taxon>Spermatophyta</taxon>
        <taxon>Magnoliopsida</taxon>
        <taxon>eudicotyledons</taxon>
        <taxon>Gunneridae</taxon>
        <taxon>Pentapetalae</taxon>
        <taxon>rosids</taxon>
        <taxon>fabids</taxon>
        <taxon>Malpighiales</taxon>
        <taxon>Linaceae</taxon>
        <taxon>Linum</taxon>
    </lineage>
</organism>
<evidence type="ECO:0000313" key="2">
    <source>
        <dbReference type="EMBL" id="CAI0441187.1"/>
    </source>
</evidence>
<feature type="compositionally biased region" description="Low complexity" evidence="1">
    <location>
        <begin position="1"/>
        <end position="12"/>
    </location>
</feature>
<feature type="region of interest" description="Disordered" evidence="1">
    <location>
        <begin position="1"/>
        <end position="47"/>
    </location>
</feature>
<gene>
    <name evidence="2" type="ORF">LITE_LOCUS26767</name>
</gene>
<evidence type="ECO:0000256" key="1">
    <source>
        <dbReference type="SAM" id="MobiDB-lite"/>
    </source>
</evidence>
<name>A0AAV0M4I9_9ROSI</name>
<dbReference type="EMBL" id="CAMGYJ010000007">
    <property type="protein sequence ID" value="CAI0441187.1"/>
    <property type="molecule type" value="Genomic_DNA"/>
</dbReference>
<keyword evidence="3" id="KW-1185">Reference proteome</keyword>